<proteinExistence type="predicted"/>
<dbReference type="PROSITE" id="PS50998">
    <property type="entry name" value="GLA_2"/>
    <property type="match status" value="1"/>
</dbReference>
<evidence type="ECO:0000256" key="3">
    <source>
        <dbReference type="SAM" id="Phobius"/>
    </source>
</evidence>
<dbReference type="Proteomes" id="UP000308365">
    <property type="component" value="Unassembled WGS sequence"/>
</dbReference>
<keyword evidence="3" id="KW-0472">Membrane</keyword>
<dbReference type="InterPro" id="IPR050442">
    <property type="entry name" value="Peptidase_S1_coag_factors"/>
</dbReference>
<dbReference type="InterPro" id="IPR000294">
    <property type="entry name" value="GLA_domain"/>
</dbReference>
<evidence type="ECO:0000256" key="2">
    <source>
        <dbReference type="SAM" id="MobiDB-lite"/>
    </source>
</evidence>
<dbReference type="SMART" id="SM00069">
    <property type="entry name" value="GLA"/>
    <property type="match status" value="1"/>
</dbReference>
<feature type="transmembrane region" description="Helical" evidence="3">
    <location>
        <begin position="279"/>
        <end position="303"/>
    </location>
</feature>
<dbReference type="PANTHER" id="PTHR24278">
    <property type="entry name" value="COAGULATION FACTOR"/>
    <property type="match status" value="1"/>
</dbReference>
<reference evidence="6" key="1">
    <citation type="journal article" date="2019" name="IScience">
        <title>Narwhal Genome Reveals Long-Term Low Genetic Diversity despite Current Large Abundance Size.</title>
        <authorList>
            <person name="Westbury M.V."/>
            <person name="Petersen B."/>
            <person name="Garde E."/>
            <person name="Heide-Jorgensen M.P."/>
            <person name="Lorenzen E.D."/>
        </authorList>
    </citation>
    <scope>NUCLEOTIDE SEQUENCE [LARGE SCALE GENOMIC DNA]</scope>
</reference>
<feature type="compositionally biased region" description="Basic and acidic residues" evidence="2">
    <location>
        <begin position="147"/>
        <end position="158"/>
    </location>
</feature>
<feature type="compositionally biased region" description="Basic and acidic residues" evidence="2">
    <location>
        <begin position="95"/>
        <end position="107"/>
    </location>
</feature>
<protein>
    <recommendedName>
        <fullName evidence="4">Gla domain-containing protein</fullName>
    </recommendedName>
</protein>
<comment type="caution">
    <text evidence="5">The sequence shown here is derived from an EMBL/GenBank/DDBJ whole genome shotgun (WGS) entry which is preliminary data.</text>
</comment>
<dbReference type="PANTHER" id="PTHR24278:SF38">
    <property type="entry name" value="TRANSMEMBRANE GAMMA-CARBOXYGLUTAMIC ACID PROTEIN 4"/>
    <property type="match status" value="1"/>
</dbReference>
<dbReference type="GO" id="GO:0005615">
    <property type="term" value="C:extracellular space"/>
    <property type="evidence" value="ECO:0007669"/>
    <property type="project" value="TreeGrafter"/>
</dbReference>
<feature type="non-terminal residue" evidence="5">
    <location>
        <position position="1"/>
    </location>
</feature>
<keyword evidence="3" id="KW-0812">Transmembrane</keyword>
<sequence>KRHEKPKEREVRGCRPLPDPGRSGGGDGDSCSEGRLPGDAGQLPARRSSAASRDQGWACAARPRAGQGGAPRTPGASSSVRATPVLRRARRGFWGRRDGGSGGRRDYPSTGLRPGSCWNMRPELQVRGPAARPRRGMGDSEGATSADRARFQRKAEGGRGDSCQTMFTLLVLLSQLRILTFAFPHLRRSPEESRHAGEEVFTSKEEANLFIRRHLLYNRFDLELFTSSDLERECREELCNYEEAREIFVDEDKTMAFWQEYSIKGPTTESDANREKIDVMGLLTGLIAAGIFLVIFGLLGYYLCITKCHRQRHPGSSATYARRGRHTPSIIFRRPEEAVLSPLPPSLEDTGLPSYEQAMALTRKHSVSPPPPYPGPAKGFRGLQQSVYAVLRVDADLLVGQVNVKLNSSQLTDNLSDCIRAAF</sequence>
<dbReference type="InterPro" id="IPR035972">
    <property type="entry name" value="GLA-like_dom_SF"/>
</dbReference>
<dbReference type="EMBL" id="RWIC01000020">
    <property type="protein sequence ID" value="TKC52822.1"/>
    <property type="molecule type" value="Genomic_DNA"/>
</dbReference>
<feature type="domain" description="Gla" evidence="4">
    <location>
        <begin position="217"/>
        <end position="263"/>
    </location>
</feature>
<gene>
    <name evidence="5" type="ORF">EI555_019314</name>
</gene>
<evidence type="ECO:0000313" key="5">
    <source>
        <dbReference type="EMBL" id="TKC52822.1"/>
    </source>
</evidence>
<feature type="compositionally biased region" description="Basic and acidic residues" evidence="2">
    <location>
        <begin position="1"/>
        <end position="13"/>
    </location>
</feature>
<dbReference type="PRINTS" id="PR00001">
    <property type="entry name" value="GLABLOOD"/>
</dbReference>
<dbReference type="AlphaFoldDB" id="A0A4U1FRE3"/>
<feature type="region of interest" description="Disordered" evidence="2">
    <location>
        <begin position="1"/>
        <end position="158"/>
    </location>
</feature>
<dbReference type="SUPFAM" id="SSF57630">
    <property type="entry name" value="GLA-domain"/>
    <property type="match status" value="1"/>
</dbReference>
<accession>A0A4U1FRE3</accession>
<dbReference type="FunFam" id="4.10.740.10:FF:000001">
    <property type="entry name" value="vitamin K-dependent protein S"/>
    <property type="match status" value="1"/>
</dbReference>
<keyword evidence="3" id="KW-1133">Transmembrane helix</keyword>
<organism evidence="5 6">
    <name type="scientific">Monodon monoceros</name>
    <name type="common">Narwhal</name>
    <name type="synonym">Ceratodon monodon</name>
    <dbReference type="NCBI Taxonomy" id="40151"/>
    <lineage>
        <taxon>Eukaryota</taxon>
        <taxon>Metazoa</taxon>
        <taxon>Chordata</taxon>
        <taxon>Craniata</taxon>
        <taxon>Vertebrata</taxon>
        <taxon>Euteleostomi</taxon>
        <taxon>Mammalia</taxon>
        <taxon>Eutheria</taxon>
        <taxon>Laurasiatheria</taxon>
        <taxon>Artiodactyla</taxon>
        <taxon>Whippomorpha</taxon>
        <taxon>Cetacea</taxon>
        <taxon>Odontoceti</taxon>
        <taxon>Monodontidae</taxon>
        <taxon>Monodon</taxon>
    </lineage>
</organism>
<dbReference type="GO" id="GO:0005509">
    <property type="term" value="F:calcium ion binding"/>
    <property type="evidence" value="ECO:0007669"/>
    <property type="project" value="InterPro"/>
</dbReference>
<dbReference type="Pfam" id="PF00594">
    <property type="entry name" value="Gla"/>
    <property type="match status" value="1"/>
</dbReference>
<evidence type="ECO:0000259" key="4">
    <source>
        <dbReference type="PROSITE" id="PS50998"/>
    </source>
</evidence>
<dbReference type="InterPro" id="IPR017857">
    <property type="entry name" value="Coagulation_fac-like_Gla_dom"/>
</dbReference>
<feature type="compositionally biased region" description="Low complexity" evidence="2">
    <location>
        <begin position="58"/>
        <end position="76"/>
    </location>
</feature>
<keyword evidence="1" id="KW-1015">Disulfide bond</keyword>
<dbReference type="Gene3D" id="4.10.740.10">
    <property type="entry name" value="Coagulation Factor IX"/>
    <property type="match status" value="1"/>
</dbReference>
<name>A0A4U1FRE3_MONMO</name>
<feature type="non-terminal residue" evidence="5">
    <location>
        <position position="423"/>
    </location>
</feature>
<evidence type="ECO:0000256" key="1">
    <source>
        <dbReference type="ARBA" id="ARBA00023157"/>
    </source>
</evidence>
<dbReference type="GO" id="GO:0005886">
    <property type="term" value="C:plasma membrane"/>
    <property type="evidence" value="ECO:0007669"/>
    <property type="project" value="TreeGrafter"/>
</dbReference>
<evidence type="ECO:0000313" key="6">
    <source>
        <dbReference type="Proteomes" id="UP000308365"/>
    </source>
</evidence>
<dbReference type="PROSITE" id="PS00011">
    <property type="entry name" value="GLA_1"/>
    <property type="match status" value="1"/>
</dbReference>